<dbReference type="InterPro" id="IPR048995">
    <property type="entry name" value="STL11/RBM22-like_N"/>
</dbReference>
<sequence length="326" mass="36108">MPPKADINKAGWEQSEFPILCETCLGNNPFIRMSKQEYGRSCGTCARPFTVFRWNPGSGARFKTTVICQTCAKIKNVCQTCLLDLEYGLPTQVRDTALGVQTEAPTSDINREYYAQNMEGKLDGNKSGLDSGRAASAGKEMLKQLARTDPYYKRNRPHVCSFFVKGECKRGDECPYRHEKPIENELSHQNLQDRYHGRNDPVAKKIMSTHAEAQGLKPPDDVTVTSLFLSSLPATSTELSIRTSVLRSLPSIQPAQLKSVVHVEKTRCAFVNFKERSVAETAGQAWANGLEIDGERISVKWGRSRPKQQQNLAGPSVPGQTVAAPS</sequence>
<evidence type="ECO:0000256" key="14">
    <source>
        <dbReference type="ARBA" id="ARBA00023242"/>
    </source>
</evidence>
<evidence type="ECO:0000259" key="22">
    <source>
        <dbReference type="PROSITE" id="PS50103"/>
    </source>
</evidence>
<evidence type="ECO:0000256" key="3">
    <source>
        <dbReference type="ARBA" id="ARBA00007781"/>
    </source>
</evidence>
<gene>
    <name evidence="23" type="ORF">CPB84DRAFT_1760963</name>
</gene>
<feature type="domain" description="RRM" evidence="21">
    <location>
        <begin position="225"/>
        <end position="304"/>
    </location>
</feature>
<dbReference type="Gene3D" id="4.10.1000.10">
    <property type="entry name" value="Zinc finger, CCCH-type"/>
    <property type="match status" value="1"/>
</dbReference>
<feature type="zinc finger region" description="C3H1-type" evidence="19">
    <location>
        <begin position="154"/>
        <end position="181"/>
    </location>
</feature>
<keyword evidence="12 18" id="KW-0694">RNA-binding</keyword>
<dbReference type="InterPro" id="IPR057674">
    <property type="entry name" value="Znf-CCCH_RBM22"/>
</dbReference>
<evidence type="ECO:0000256" key="2">
    <source>
        <dbReference type="ARBA" id="ARBA00004496"/>
    </source>
</evidence>
<dbReference type="PROSITE" id="PS50103">
    <property type="entry name" value="ZF_C3H1"/>
    <property type="match status" value="1"/>
</dbReference>
<dbReference type="EMBL" id="JADNYJ010000003">
    <property type="protein sequence ID" value="KAF8911991.1"/>
    <property type="molecule type" value="Genomic_DNA"/>
</dbReference>
<dbReference type="Proteomes" id="UP000724874">
    <property type="component" value="Unassembled WGS sequence"/>
</dbReference>
<reference evidence="23" key="1">
    <citation type="submission" date="2020-11" db="EMBL/GenBank/DDBJ databases">
        <authorList>
            <consortium name="DOE Joint Genome Institute"/>
            <person name="Ahrendt S."/>
            <person name="Riley R."/>
            <person name="Andreopoulos W."/>
            <person name="LaButti K."/>
            <person name="Pangilinan J."/>
            <person name="Ruiz-duenas F.J."/>
            <person name="Barrasa J.M."/>
            <person name="Sanchez-Garcia M."/>
            <person name="Camarero S."/>
            <person name="Miyauchi S."/>
            <person name="Serrano A."/>
            <person name="Linde D."/>
            <person name="Babiker R."/>
            <person name="Drula E."/>
            <person name="Ayuso-Fernandez I."/>
            <person name="Pacheco R."/>
            <person name="Padilla G."/>
            <person name="Ferreira P."/>
            <person name="Barriuso J."/>
            <person name="Kellner H."/>
            <person name="Castanera R."/>
            <person name="Alfaro M."/>
            <person name="Ramirez L."/>
            <person name="Pisabarro A.G."/>
            <person name="Kuo A."/>
            <person name="Tritt A."/>
            <person name="Lipzen A."/>
            <person name="He G."/>
            <person name="Yan M."/>
            <person name="Ng V."/>
            <person name="Cullen D."/>
            <person name="Martin F."/>
            <person name="Rosso M.-N."/>
            <person name="Henrissat B."/>
            <person name="Hibbett D."/>
            <person name="Martinez A.T."/>
            <person name="Grigoriev I.V."/>
        </authorList>
    </citation>
    <scope>NUCLEOTIDE SEQUENCE</scope>
    <source>
        <strain evidence="23">AH 44721</strain>
    </source>
</reference>
<evidence type="ECO:0000259" key="21">
    <source>
        <dbReference type="PROSITE" id="PS50102"/>
    </source>
</evidence>
<evidence type="ECO:0000256" key="19">
    <source>
        <dbReference type="PROSITE-ProRule" id="PRU00723"/>
    </source>
</evidence>
<evidence type="ECO:0000256" key="15">
    <source>
        <dbReference type="ARBA" id="ARBA00025609"/>
    </source>
</evidence>
<comment type="similarity">
    <text evidence="3">Belongs to the SLT11 family.</text>
</comment>
<evidence type="ECO:0000256" key="5">
    <source>
        <dbReference type="ARBA" id="ARBA00020031"/>
    </source>
</evidence>
<feature type="region of interest" description="Disordered" evidence="20">
    <location>
        <begin position="302"/>
        <end position="326"/>
    </location>
</feature>
<keyword evidence="13" id="KW-0508">mRNA splicing</keyword>
<evidence type="ECO:0000313" key="24">
    <source>
        <dbReference type="Proteomes" id="UP000724874"/>
    </source>
</evidence>
<organism evidence="23 24">
    <name type="scientific">Gymnopilus junonius</name>
    <name type="common">Spectacular rustgill mushroom</name>
    <name type="synonym">Gymnopilus spectabilis subsp. junonius</name>
    <dbReference type="NCBI Taxonomy" id="109634"/>
    <lineage>
        <taxon>Eukaryota</taxon>
        <taxon>Fungi</taxon>
        <taxon>Dikarya</taxon>
        <taxon>Basidiomycota</taxon>
        <taxon>Agaricomycotina</taxon>
        <taxon>Agaricomycetes</taxon>
        <taxon>Agaricomycetidae</taxon>
        <taxon>Agaricales</taxon>
        <taxon>Agaricineae</taxon>
        <taxon>Hymenogastraceae</taxon>
        <taxon>Gymnopilus</taxon>
    </lineage>
</organism>
<keyword evidence="14" id="KW-0539">Nucleus</keyword>
<dbReference type="SMART" id="SM00356">
    <property type="entry name" value="ZnF_C3H1"/>
    <property type="match status" value="1"/>
</dbReference>
<evidence type="ECO:0000256" key="1">
    <source>
        <dbReference type="ARBA" id="ARBA00004123"/>
    </source>
</evidence>
<evidence type="ECO:0000256" key="12">
    <source>
        <dbReference type="ARBA" id="ARBA00022884"/>
    </source>
</evidence>
<evidence type="ECO:0000256" key="4">
    <source>
        <dbReference type="ARBA" id="ARBA00019060"/>
    </source>
</evidence>
<comment type="function">
    <text evidence="15">Involved in pre-mRNA splicing. Facilitates the cooperative formation of U2/U6 helix II in association with stem II in the spliceosome. Binds to RNA.</text>
</comment>
<evidence type="ECO:0000256" key="8">
    <source>
        <dbReference type="ARBA" id="ARBA00022723"/>
    </source>
</evidence>
<keyword evidence="11 19" id="KW-0862">Zinc</keyword>
<dbReference type="GO" id="GO:0036002">
    <property type="term" value="F:pre-mRNA binding"/>
    <property type="evidence" value="ECO:0007669"/>
    <property type="project" value="TreeGrafter"/>
</dbReference>
<dbReference type="Gene3D" id="3.30.70.330">
    <property type="match status" value="1"/>
</dbReference>
<dbReference type="FunFam" id="4.10.1000.10:FF:000006">
    <property type="entry name" value="Putative pre-mrna-splicing factor rbm22"/>
    <property type="match status" value="1"/>
</dbReference>
<evidence type="ECO:0000256" key="20">
    <source>
        <dbReference type="SAM" id="MobiDB-lite"/>
    </source>
</evidence>
<name>A0A9P5P194_GYMJU</name>
<dbReference type="GO" id="GO:0008270">
    <property type="term" value="F:zinc ion binding"/>
    <property type="evidence" value="ECO:0007669"/>
    <property type="project" value="UniProtKB-KW"/>
</dbReference>
<feature type="domain" description="C3H1-type" evidence="22">
    <location>
        <begin position="154"/>
        <end position="181"/>
    </location>
</feature>
<keyword evidence="10 19" id="KW-0863">Zinc-finger</keyword>
<dbReference type="PANTHER" id="PTHR14089:SF6">
    <property type="entry name" value="PRE-MRNA-SPLICING FACTOR RBM22"/>
    <property type="match status" value="1"/>
</dbReference>
<dbReference type="OrthoDB" id="10259600at2759"/>
<dbReference type="GO" id="GO:0071006">
    <property type="term" value="C:U2-type catalytic step 1 spliceosome"/>
    <property type="evidence" value="ECO:0007669"/>
    <property type="project" value="TreeGrafter"/>
</dbReference>
<keyword evidence="9" id="KW-0747">Spliceosome</keyword>
<dbReference type="GO" id="GO:0017070">
    <property type="term" value="F:U6 snRNA binding"/>
    <property type="evidence" value="ECO:0007669"/>
    <property type="project" value="TreeGrafter"/>
</dbReference>
<comment type="subcellular location">
    <subcellularLocation>
        <location evidence="2">Cytoplasm</location>
    </subcellularLocation>
    <subcellularLocation>
        <location evidence="1">Nucleus</location>
    </subcellularLocation>
</comment>
<dbReference type="InterPro" id="IPR039171">
    <property type="entry name" value="Cwc2/Slt11"/>
</dbReference>
<evidence type="ECO:0000256" key="18">
    <source>
        <dbReference type="PROSITE-ProRule" id="PRU00176"/>
    </source>
</evidence>
<evidence type="ECO:0000256" key="6">
    <source>
        <dbReference type="ARBA" id="ARBA00022490"/>
    </source>
</evidence>
<dbReference type="InterPro" id="IPR000571">
    <property type="entry name" value="Znf_CCCH"/>
</dbReference>
<proteinExistence type="inferred from homology"/>
<dbReference type="InterPro" id="IPR036855">
    <property type="entry name" value="Znf_CCCH_sf"/>
</dbReference>
<dbReference type="SUPFAM" id="SSF54928">
    <property type="entry name" value="RNA-binding domain, RBD"/>
    <property type="match status" value="1"/>
</dbReference>
<evidence type="ECO:0000256" key="13">
    <source>
        <dbReference type="ARBA" id="ARBA00023187"/>
    </source>
</evidence>
<evidence type="ECO:0000256" key="16">
    <source>
        <dbReference type="ARBA" id="ARBA00030793"/>
    </source>
</evidence>
<dbReference type="GO" id="GO:0006397">
    <property type="term" value="P:mRNA processing"/>
    <property type="evidence" value="ECO:0007669"/>
    <property type="project" value="UniProtKB-KW"/>
</dbReference>
<comment type="caution">
    <text evidence="23">The sequence shown here is derived from an EMBL/GenBank/DDBJ whole genome shotgun (WGS) entry which is preliminary data.</text>
</comment>
<evidence type="ECO:0000256" key="10">
    <source>
        <dbReference type="ARBA" id="ARBA00022771"/>
    </source>
</evidence>
<dbReference type="GO" id="GO:0071007">
    <property type="term" value="C:U2-type catalytic step 2 spliceosome"/>
    <property type="evidence" value="ECO:0007669"/>
    <property type="project" value="TreeGrafter"/>
</dbReference>
<dbReference type="GO" id="GO:0008380">
    <property type="term" value="P:RNA splicing"/>
    <property type="evidence" value="ECO:0007669"/>
    <property type="project" value="UniProtKB-KW"/>
</dbReference>
<accession>A0A9P5P194</accession>
<evidence type="ECO:0000256" key="17">
    <source>
        <dbReference type="ARBA" id="ARBA00069020"/>
    </source>
</evidence>
<dbReference type="Pfam" id="PF21369">
    <property type="entry name" value="STL11_N"/>
    <property type="match status" value="1"/>
</dbReference>
<dbReference type="GO" id="GO:0000974">
    <property type="term" value="C:Prp19 complex"/>
    <property type="evidence" value="ECO:0007669"/>
    <property type="project" value="TreeGrafter"/>
</dbReference>
<dbReference type="SUPFAM" id="SSF90229">
    <property type="entry name" value="CCCH zinc finger"/>
    <property type="match status" value="1"/>
</dbReference>
<keyword evidence="24" id="KW-1185">Reference proteome</keyword>
<dbReference type="InterPro" id="IPR012677">
    <property type="entry name" value="Nucleotide-bd_a/b_plait_sf"/>
</dbReference>
<evidence type="ECO:0000256" key="9">
    <source>
        <dbReference type="ARBA" id="ARBA00022728"/>
    </source>
</evidence>
<evidence type="ECO:0000256" key="7">
    <source>
        <dbReference type="ARBA" id="ARBA00022664"/>
    </source>
</evidence>
<protein>
    <recommendedName>
        <fullName evidence="5">Pre-mRNA-splicing factor RBM22</fullName>
    </recommendedName>
    <alternativeName>
        <fullName evidence="4 17">Pre-mRNA-splicing factor SLT11</fullName>
    </alternativeName>
    <alternativeName>
        <fullName evidence="16">RNA-binding motif protein 22</fullName>
    </alternativeName>
</protein>
<dbReference type="PANTHER" id="PTHR14089">
    <property type="entry name" value="PRE-MRNA-SPLICING FACTOR RBM22"/>
    <property type="match status" value="1"/>
</dbReference>
<dbReference type="InterPro" id="IPR035979">
    <property type="entry name" value="RBD_domain_sf"/>
</dbReference>
<evidence type="ECO:0000256" key="11">
    <source>
        <dbReference type="ARBA" id="ARBA00022833"/>
    </source>
</evidence>
<dbReference type="InterPro" id="IPR000504">
    <property type="entry name" value="RRM_dom"/>
</dbReference>
<keyword evidence="7" id="KW-0507">mRNA processing</keyword>
<evidence type="ECO:0000313" key="23">
    <source>
        <dbReference type="EMBL" id="KAF8911991.1"/>
    </source>
</evidence>
<dbReference type="AlphaFoldDB" id="A0A9P5P194"/>
<dbReference type="Pfam" id="PF25584">
    <property type="entry name" value="zf-CCCH_RBM22"/>
    <property type="match status" value="1"/>
</dbReference>
<keyword evidence="6" id="KW-0963">Cytoplasm</keyword>
<dbReference type="PROSITE" id="PS50102">
    <property type="entry name" value="RRM"/>
    <property type="match status" value="1"/>
</dbReference>
<keyword evidence="8 19" id="KW-0479">Metal-binding</keyword>